<feature type="domain" description="4'-phosphopantetheinyl transferase" evidence="3">
    <location>
        <begin position="130"/>
        <end position="192"/>
    </location>
</feature>
<evidence type="ECO:0000259" key="3">
    <source>
        <dbReference type="Pfam" id="PF01648"/>
    </source>
</evidence>
<dbReference type="GO" id="GO:0019878">
    <property type="term" value="P:lysine biosynthetic process via aminoadipic acid"/>
    <property type="evidence" value="ECO:0007669"/>
    <property type="project" value="TreeGrafter"/>
</dbReference>
<evidence type="ECO:0000313" key="5">
    <source>
        <dbReference type="EMBL" id="RDH89339.1"/>
    </source>
</evidence>
<evidence type="ECO:0000259" key="4">
    <source>
        <dbReference type="Pfam" id="PF22624"/>
    </source>
</evidence>
<dbReference type="EMBL" id="QFXD01000222">
    <property type="protein sequence ID" value="RDH89339.1"/>
    <property type="molecule type" value="Genomic_DNA"/>
</dbReference>
<name>A0A370DV25_9GAMM</name>
<dbReference type="GO" id="GO:0008897">
    <property type="term" value="F:holo-[acyl-carrier-protein] synthase activity"/>
    <property type="evidence" value="ECO:0007669"/>
    <property type="project" value="InterPro"/>
</dbReference>
<evidence type="ECO:0000256" key="2">
    <source>
        <dbReference type="ARBA" id="ARBA00022679"/>
    </source>
</evidence>
<dbReference type="AlphaFoldDB" id="A0A370DV25"/>
<protein>
    <submittedName>
        <fullName evidence="5">4'-phosphopantetheinyl transferase</fullName>
    </submittedName>
</protein>
<dbReference type="GO" id="GO:0005829">
    <property type="term" value="C:cytosol"/>
    <property type="evidence" value="ECO:0007669"/>
    <property type="project" value="TreeGrafter"/>
</dbReference>
<dbReference type="PANTHER" id="PTHR12215">
    <property type="entry name" value="PHOSPHOPANTETHEINE TRANSFERASE"/>
    <property type="match status" value="1"/>
</dbReference>
<feature type="domain" description="4'-phosphopantetheinyl transferase N-terminal" evidence="4">
    <location>
        <begin position="47"/>
        <end position="125"/>
    </location>
</feature>
<dbReference type="InterPro" id="IPR050559">
    <property type="entry name" value="P-Pant_transferase_sf"/>
</dbReference>
<accession>A0A370DV25</accession>
<organism evidence="5 6">
    <name type="scientific">endosymbiont of Lamellibrachia luymesi</name>
    <dbReference type="NCBI Taxonomy" id="2200907"/>
    <lineage>
        <taxon>Bacteria</taxon>
        <taxon>Pseudomonadati</taxon>
        <taxon>Pseudomonadota</taxon>
        <taxon>Gammaproteobacteria</taxon>
        <taxon>sulfur-oxidizing symbionts</taxon>
    </lineage>
</organism>
<dbReference type="GO" id="GO:0000287">
    <property type="term" value="F:magnesium ion binding"/>
    <property type="evidence" value="ECO:0007669"/>
    <property type="project" value="InterPro"/>
</dbReference>
<dbReference type="PANTHER" id="PTHR12215:SF10">
    <property type="entry name" value="L-AMINOADIPATE-SEMIALDEHYDE DEHYDROGENASE-PHOSPHOPANTETHEINYL TRANSFERASE"/>
    <property type="match status" value="1"/>
</dbReference>
<keyword evidence="2 5" id="KW-0808">Transferase</keyword>
<evidence type="ECO:0000313" key="6">
    <source>
        <dbReference type="Proteomes" id="UP000255508"/>
    </source>
</evidence>
<dbReference type="InterPro" id="IPR037143">
    <property type="entry name" value="4-PPantetheinyl_Trfase_dom_sf"/>
</dbReference>
<dbReference type="Proteomes" id="UP000255508">
    <property type="component" value="Unassembled WGS sequence"/>
</dbReference>
<dbReference type="Pfam" id="PF01648">
    <property type="entry name" value="ACPS"/>
    <property type="match status" value="1"/>
</dbReference>
<sequence>MTGMMFQPESPVPDLTNLWLPERPESAPDPGTLHLWSVDLDRSDLRHYLSRDELTRASRFTLETPKKRFIAGRSALRSILGHYLATPPLSVQLKYGEHGKPELADHPADIHFNLAHSGHLAILAISCGSPVGVDVERIRSRKYMPDIAKRMFSAEDFTMLESLSGSAQTRLFCHLWTGLEARHKCLGTGLFTPTLASEDAMPCWENFIPEAGFCGAISMQKEIPKTENWTSFKFQ</sequence>
<dbReference type="Gene3D" id="3.90.470.20">
    <property type="entry name" value="4'-phosphopantetheinyl transferase domain"/>
    <property type="match status" value="1"/>
</dbReference>
<dbReference type="InterPro" id="IPR055066">
    <property type="entry name" value="AASDHPPT_N"/>
</dbReference>
<gene>
    <name evidence="5" type="ORF">DIZ79_12425</name>
</gene>
<reference evidence="5 6" key="1">
    <citation type="journal article" date="2018" name="ISME J.">
        <title>Endosymbiont genomes yield clues of tubeworm success.</title>
        <authorList>
            <person name="Li Y."/>
            <person name="Liles M.R."/>
            <person name="Halanych K.M."/>
        </authorList>
    </citation>
    <scope>NUCLEOTIDE SEQUENCE [LARGE SCALE GENOMIC DNA]</scope>
    <source>
        <strain evidence="5">A1422</strain>
    </source>
</reference>
<dbReference type="Pfam" id="PF22624">
    <property type="entry name" value="AASDHPPT_N"/>
    <property type="match status" value="1"/>
</dbReference>
<proteinExistence type="inferred from homology"/>
<dbReference type="InterPro" id="IPR008278">
    <property type="entry name" value="4-PPantetheinyl_Trfase_dom"/>
</dbReference>
<evidence type="ECO:0000256" key="1">
    <source>
        <dbReference type="ARBA" id="ARBA00010990"/>
    </source>
</evidence>
<comment type="caution">
    <text evidence="5">The sequence shown here is derived from an EMBL/GenBank/DDBJ whole genome shotgun (WGS) entry which is preliminary data.</text>
</comment>
<comment type="similarity">
    <text evidence="1">Belongs to the P-Pant transferase superfamily. Gsp/Sfp/HetI/AcpT family.</text>
</comment>
<dbReference type="SUPFAM" id="SSF56214">
    <property type="entry name" value="4'-phosphopantetheinyl transferase"/>
    <property type="match status" value="2"/>
</dbReference>